<comment type="caution">
    <text evidence="2">The sequence shown here is derived from an EMBL/GenBank/DDBJ whole genome shotgun (WGS) entry which is preliminary data.</text>
</comment>
<evidence type="ECO:0000313" key="2">
    <source>
        <dbReference type="EMBL" id="MST57710.1"/>
    </source>
</evidence>
<keyword evidence="1" id="KW-1277">Toxin-antitoxin system</keyword>
<reference evidence="2 3" key="1">
    <citation type="submission" date="2019-08" db="EMBL/GenBank/DDBJ databases">
        <title>In-depth cultivation of the pig gut microbiome towards novel bacterial diversity and tailored functional studies.</title>
        <authorList>
            <person name="Wylensek D."/>
            <person name="Hitch T.C.A."/>
            <person name="Clavel T."/>
        </authorList>
    </citation>
    <scope>NUCLEOTIDE SEQUENCE [LARGE SCALE GENOMIC DNA]</scope>
    <source>
        <strain evidence="2 3">WCA3-601-WT-6H</strain>
    </source>
</reference>
<evidence type="ECO:0000313" key="3">
    <source>
        <dbReference type="Proteomes" id="UP000476055"/>
    </source>
</evidence>
<dbReference type="InterPro" id="IPR007712">
    <property type="entry name" value="RelE/ParE_toxin"/>
</dbReference>
<protein>
    <submittedName>
        <fullName evidence="2">Type II toxin-antitoxin system RelE/ParE family toxin</fullName>
    </submittedName>
</protein>
<dbReference type="Pfam" id="PF05016">
    <property type="entry name" value="ParE_toxin"/>
    <property type="match status" value="1"/>
</dbReference>
<proteinExistence type="predicted"/>
<dbReference type="EMBL" id="VUMU01000004">
    <property type="protein sequence ID" value="MST57710.1"/>
    <property type="molecule type" value="Genomic_DNA"/>
</dbReference>
<dbReference type="AlphaFoldDB" id="A0A6L5YIE8"/>
<dbReference type="InterPro" id="IPR035093">
    <property type="entry name" value="RelE/ParE_toxin_dom_sf"/>
</dbReference>
<dbReference type="SUPFAM" id="SSF143011">
    <property type="entry name" value="RelE-like"/>
    <property type="match status" value="1"/>
</dbReference>
<dbReference type="Proteomes" id="UP000476055">
    <property type="component" value="Unassembled WGS sequence"/>
</dbReference>
<dbReference type="RefSeq" id="WP_154495832.1">
    <property type="nucleotide sequence ID" value="NZ_VUMU01000004.1"/>
</dbReference>
<dbReference type="Gene3D" id="3.30.2310.20">
    <property type="entry name" value="RelE-like"/>
    <property type="match status" value="1"/>
</dbReference>
<accession>A0A6L5YIE8</accession>
<evidence type="ECO:0000256" key="1">
    <source>
        <dbReference type="ARBA" id="ARBA00022649"/>
    </source>
</evidence>
<gene>
    <name evidence="2" type="ORF">FYJ59_05560</name>
</gene>
<name>A0A6L5YIE8_9FIRM</name>
<organism evidence="2 3">
    <name type="scientific">Waltera intestinalis</name>
    <dbReference type="NCBI Taxonomy" id="2606635"/>
    <lineage>
        <taxon>Bacteria</taxon>
        <taxon>Bacillati</taxon>
        <taxon>Bacillota</taxon>
        <taxon>Clostridia</taxon>
        <taxon>Lachnospirales</taxon>
        <taxon>Lachnospiraceae</taxon>
        <taxon>Waltera</taxon>
    </lineage>
</organism>
<keyword evidence="3" id="KW-1185">Reference proteome</keyword>
<sequence length="106" mass="12556">MIFHVAYSAEARQDLRDIYEYIAYELLVPETAAGQTERIMKAIRSLEQMPMRHRLYEEEPWHSQGLRVLPVDYYLVFYLPDENSATVNIIRIMYGGRDIDKQLNES</sequence>